<keyword evidence="5 7" id="KW-0653">Protein transport</keyword>
<dbReference type="GO" id="GO:0006896">
    <property type="term" value="P:Golgi to vacuole transport"/>
    <property type="evidence" value="ECO:0007669"/>
    <property type="project" value="TreeGrafter"/>
</dbReference>
<evidence type="ECO:0000256" key="4">
    <source>
        <dbReference type="ARBA" id="ARBA00022737"/>
    </source>
</evidence>
<keyword evidence="4" id="KW-0677">Repeat</keyword>
<dbReference type="InterPro" id="IPR002553">
    <property type="entry name" value="Clathrin/coatomer_adapt-like_N"/>
</dbReference>
<comment type="subunit">
    <text evidence="7">Adaptor protein complex 3 (AP-3) is a heterotetramer.</text>
</comment>
<comment type="caution">
    <text evidence="10">The sequence shown here is derived from an EMBL/GenBank/DDBJ whole genome shotgun (WGS) entry which is preliminary data.</text>
</comment>
<dbReference type="Proteomes" id="UP000541444">
    <property type="component" value="Unassembled WGS sequence"/>
</dbReference>
<dbReference type="AlphaFoldDB" id="A0A7J7NF15"/>
<feature type="compositionally biased region" description="Polar residues" evidence="8">
    <location>
        <begin position="762"/>
        <end position="772"/>
    </location>
</feature>
<keyword evidence="11" id="KW-1185">Reference proteome</keyword>
<dbReference type="PIRSF" id="PIRSF037092">
    <property type="entry name" value="AP3_complex_delta"/>
    <property type="match status" value="1"/>
</dbReference>
<feature type="compositionally biased region" description="Basic residues" evidence="8">
    <location>
        <begin position="805"/>
        <end position="819"/>
    </location>
</feature>
<dbReference type="Pfam" id="PF01602">
    <property type="entry name" value="Adaptin_N"/>
    <property type="match status" value="1"/>
</dbReference>
<organism evidence="10 11">
    <name type="scientific">Kingdonia uniflora</name>
    <dbReference type="NCBI Taxonomy" id="39325"/>
    <lineage>
        <taxon>Eukaryota</taxon>
        <taxon>Viridiplantae</taxon>
        <taxon>Streptophyta</taxon>
        <taxon>Embryophyta</taxon>
        <taxon>Tracheophyta</taxon>
        <taxon>Spermatophyta</taxon>
        <taxon>Magnoliopsida</taxon>
        <taxon>Ranunculales</taxon>
        <taxon>Circaeasteraceae</taxon>
        <taxon>Kingdonia</taxon>
    </lineage>
</organism>
<evidence type="ECO:0000256" key="3">
    <source>
        <dbReference type="ARBA" id="ARBA00022448"/>
    </source>
</evidence>
<feature type="region of interest" description="Disordered" evidence="8">
    <location>
        <begin position="758"/>
        <end position="852"/>
    </location>
</feature>
<comment type="function">
    <text evidence="7">Part of the AP-3 complex, an adaptor-related complex which seems to be clathrin-associated. The complex is associated with the Golgi region as well as more peripheral structures. It facilitates the budding of vesicles from the Golgi membrane and may be directly involved in trafficking to the vacuole. It also function in maintaining the identity of lytic vacuoles and in regulating the transition between storage and lytic vacuoles.</text>
</comment>
<dbReference type="InterPro" id="IPR011989">
    <property type="entry name" value="ARM-like"/>
</dbReference>
<feature type="compositionally biased region" description="Basic residues" evidence="8">
    <location>
        <begin position="834"/>
        <end position="848"/>
    </location>
</feature>
<protein>
    <recommendedName>
        <fullName evidence="7">AP-3 complex subunit delta</fullName>
    </recommendedName>
</protein>
<name>A0A7J7NF15_9MAGN</name>
<dbReference type="GO" id="GO:0006623">
    <property type="term" value="P:protein targeting to vacuole"/>
    <property type="evidence" value="ECO:0007669"/>
    <property type="project" value="TreeGrafter"/>
</dbReference>
<evidence type="ECO:0000313" key="11">
    <source>
        <dbReference type="Proteomes" id="UP000541444"/>
    </source>
</evidence>
<accession>A0A7J7NF15</accession>
<sequence length="868" mass="96952">MSSSRFWQKKIGYLAASQSFNDDTDVILLITNQLRKDLTSVNEYEVSLALECLSVICTTDLARDLTPEIFTLLSSSKVNVKKKAVAVILRVFSKNPESVRVSFKRLVENLESRDGVVVSAVVGVFCELTVKDPGSYLPLAPEFYRVLVDSKNNWVLIKVLKIFAKLAPLEPRLAKRIVEPVCDHMRRTTAKSLMFECIRTVVTCLTEYESAVKIAVEKTQELLGDDDANLKYLGLHALSIIASKHLWAVEVNKEMVIKSLSDEDPNIKLESLRLMMEMVSESNVAEICKVLVNYALKSDPDFCNEILGSILLTCSRNMYEVVVDFDWYVSLLGEMSRNPHCQKGEEIERQLVDIGMRVKEVRLELVHVSRDLLIDPALLGNPFLHRILSAAAWVCGEYVEFSGNPFELIAALLQPRTNLLPPLIRAVYIQSSFKILVFCLHSFLIQSEESSLLQGENSLDGRQAEEFNPRFSNETEEEVDVANGGDKTADQAESFSASLEKDSHTHEAIVHSLNLVKMALGPLLGSDEVQVQERSRNVLGFVELIQDELSGYLVEKDGSLKLKELQASKLIEVMHDSFSEDLGPVSVTAQGRVPVPEGLVLEENLFGLDTICGDILLPTSSSSFFRTKLFAENEGVSSAFNLQKKEELEPSTESTSLLAEHRKRHGLYYLPSGKKEDGSNDYPPAHDPHSAIDLIDGAQDLLKLTDTSFVSKKKPNHSKSRPVVVKLDERDELSVSVAKPMNESRDNSLAGAIRDFILGEAQPTSSQNNPSDKSSRRRRAKEVAFTGEYVSQQPKENLGDASSPRRSKHHSQSKERHRTSKENAEGIEETTNKDKHKSYSHGRSKTRHRAEVPSNVLAQTLVIPDFLL</sequence>
<evidence type="ECO:0000256" key="8">
    <source>
        <dbReference type="SAM" id="MobiDB-lite"/>
    </source>
</evidence>
<dbReference type="EMBL" id="JACGCM010000816">
    <property type="protein sequence ID" value="KAF6165663.1"/>
    <property type="molecule type" value="Genomic_DNA"/>
</dbReference>
<feature type="domain" description="Clathrin/coatomer adaptor adaptin-like N-terminal" evidence="9">
    <location>
        <begin position="1"/>
        <end position="410"/>
    </location>
</feature>
<comment type="subcellular location">
    <subcellularLocation>
        <location evidence="1">Endomembrane system</location>
    </subcellularLocation>
    <subcellularLocation>
        <location evidence="7">Golgi apparatus</location>
    </subcellularLocation>
</comment>
<gene>
    <name evidence="10" type="ORF">GIB67_012560</name>
</gene>
<dbReference type="PANTHER" id="PTHR22781:SF12">
    <property type="entry name" value="AP-3 COMPLEX SUBUNIT DELTA-1"/>
    <property type="match status" value="1"/>
</dbReference>
<feature type="region of interest" description="Disordered" evidence="8">
    <location>
        <begin position="670"/>
        <end position="690"/>
    </location>
</feature>
<dbReference type="SUPFAM" id="SSF48371">
    <property type="entry name" value="ARM repeat"/>
    <property type="match status" value="1"/>
</dbReference>
<dbReference type="InterPro" id="IPR017105">
    <property type="entry name" value="AP3_complex_dsu"/>
</dbReference>
<dbReference type="GO" id="GO:0030123">
    <property type="term" value="C:AP-3 adaptor complex"/>
    <property type="evidence" value="ECO:0007669"/>
    <property type="project" value="InterPro"/>
</dbReference>
<feature type="region of interest" description="Disordered" evidence="8">
    <location>
        <begin position="467"/>
        <end position="500"/>
    </location>
</feature>
<evidence type="ECO:0000256" key="1">
    <source>
        <dbReference type="ARBA" id="ARBA00004308"/>
    </source>
</evidence>
<dbReference type="GO" id="GO:0005794">
    <property type="term" value="C:Golgi apparatus"/>
    <property type="evidence" value="ECO:0007669"/>
    <property type="project" value="UniProtKB-SubCell"/>
</dbReference>
<evidence type="ECO:0000256" key="7">
    <source>
        <dbReference type="PIRNR" id="PIRNR037092"/>
    </source>
</evidence>
<feature type="compositionally biased region" description="Basic and acidic residues" evidence="8">
    <location>
        <begin position="673"/>
        <end position="690"/>
    </location>
</feature>
<evidence type="ECO:0000313" key="10">
    <source>
        <dbReference type="EMBL" id="KAF6165663.1"/>
    </source>
</evidence>
<evidence type="ECO:0000256" key="5">
    <source>
        <dbReference type="ARBA" id="ARBA00022927"/>
    </source>
</evidence>
<dbReference type="GO" id="GO:0010008">
    <property type="term" value="C:endosome membrane"/>
    <property type="evidence" value="ECO:0007669"/>
    <property type="project" value="TreeGrafter"/>
</dbReference>
<dbReference type="Gene3D" id="1.25.10.10">
    <property type="entry name" value="Leucine-rich Repeat Variant"/>
    <property type="match status" value="1"/>
</dbReference>
<keyword evidence="6" id="KW-0472">Membrane</keyword>
<dbReference type="PANTHER" id="PTHR22781">
    <property type="entry name" value="DELTA ADAPTIN-RELATED"/>
    <property type="match status" value="1"/>
</dbReference>
<reference evidence="10 11" key="1">
    <citation type="journal article" date="2020" name="IScience">
        <title>Genome Sequencing of the Endangered Kingdonia uniflora (Circaeasteraceae, Ranunculales) Reveals Potential Mechanisms of Evolutionary Specialization.</title>
        <authorList>
            <person name="Sun Y."/>
            <person name="Deng T."/>
            <person name="Zhang A."/>
            <person name="Moore M.J."/>
            <person name="Landis J.B."/>
            <person name="Lin N."/>
            <person name="Zhang H."/>
            <person name="Zhang X."/>
            <person name="Huang J."/>
            <person name="Zhang X."/>
            <person name="Sun H."/>
            <person name="Wang H."/>
        </authorList>
    </citation>
    <scope>NUCLEOTIDE SEQUENCE [LARGE SCALE GENOMIC DNA]</scope>
    <source>
        <strain evidence="10">TB1705</strain>
        <tissue evidence="10">Leaf</tissue>
    </source>
</reference>
<keyword evidence="7" id="KW-0333">Golgi apparatus</keyword>
<dbReference type="InterPro" id="IPR016024">
    <property type="entry name" value="ARM-type_fold"/>
</dbReference>
<comment type="similarity">
    <text evidence="2 7">Belongs to the adaptor complexes large subunit family.</text>
</comment>
<dbReference type="OrthoDB" id="10264595at2759"/>
<evidence type="ECO:0000256" key="2">
    <source>
        <dbReference type="ARBA" id="ARBA00006613"/>
    </source>
</evidence>
<keyword evidence="3 7" id="KW-0813">Transport</keyword>
<evidence type="ECO:0000256" key="6">
    <source>
        <dbReference type="ARBA" id="ARBA00023136"/>
    </source>
</evidence>
<evidence type="ECO:0000259" key="9">
    <source>
        <dbReference type="Pfam" id="PF01602"/>
    </source>
</evidence>
<proteinExistence type="inferred from homology"/>